<comment type="caution">
    <text evidence="7">The sequence shown here is derived from an EMBL/GenBank/DDBJ whole genome shotgun (WGS) entry which is preliminary data.</text>
</comment>
<comment type="similarity">
    <text evidence="2">Belongs to the SscA family.</text>
</comment>
<evidence type="ECO:0000256" key="3">
    <source>
        <dbReference type="ARBA" id="ARBA00022692"/>
    </source>
</evidence>
<comment type="subcellular location">
    <subcellularLocation>
        <location evidence="1">Membrane</location>
        <topology evidence="1">Single-pass membrane protein</topology>
    </subcellularLocation>
</comment>
<keyword evidence="5 6" id="KW-0472">Membrane</keyword>
<name>A0ABT9YE73_9BACI</name>
<dbReference type="InterPro" id="IPR010070">
    <property type="entry name" value="YjcZ-like"/>
</dbReference>
<dbReference type="Proteomes" id="UP001225034">
    <property type="component" value="Unassembled WGS sequence"/>
</dbReference>
<evidence type="ECO:0000256" key="2">
    <source>
        <dbReference type="ARBA" id="ARBA00010221"/>
    </source>
</evidence>
<evidence type="ECO:0000313" key="8">
    <source>
        <dbReference type="Proteomes" id="UP001225034"/>
    </source>
</evidence>
<evidence type="ECO:0000256" key="4">
    <source>
        <dbReference type="ARBA" id="ARBA00022989"/>
    </source>
</evidence>
<evidence type="ECO:0000256" key="1">
    <source>
        <dbReference type="ARBA" id="ARBA00004167"/>
    </source>
</evidence>
<dbReference type="EMBL" id="JAUSUA010000001">
    <property type="protein sequence ID" value="MDQ0206149.1"/>
    <property type="molecule type" value="Genomic_DNA"/>
</dbReference>
<keyword evidence="3 6" id="KW-0812">Transmembrane</keyword>
<sequence length="87" mass="9947">MSMIRKYEKRAKKDPRFQKKLDELSSTVETFEKSLEETPEVEVPEVEVPVEETPPVIGAVNNYSLIIVLFILLIILGAGYAYCKYHA</sequence>
<protein>
    <submittedName>
        <fullName evidence="7">Uncharacterized protein (TIGR01732 family)</fullName>
    </submittedName>
</protein>
<keyword evidence="4 6" id="KW-1133">Transmembrane helix</keyword>
<gene>
    <name evidence="7" type="ORF">J2S05_000923</name>
</gene>
<reference evidence="7 8" key="1">
    <citation type="submission" date="2023-07" db="EMBL/GenBank/DDBJ databases">
        <title>Genomic Encyclopedia of Type Strains, Phase IV (KMG-IV): sequencing the most valuable type-strain genomes for metagenomic binning, comparative biology and taxonomic classification.</title>
        <authorList>
            <person name="Goeker M."/>
        </authorList>
    </citation>
    <scope>NUCLEOTIDE SEQUENCE [LARGE SCALE GENOMIC DNA]</scope>
    <source>
        <strain evidence="7 8">DSM 19154</strain>
    </source>
</reference>
<evidence type="ECO:0000313" key="7">
    <source>
        <dbReference type="EMBL" id="MDQ0206149.1"/>
    </source>
</evidence>
<dbReference type="RefSeq" id="WP_306980329.1">
    <property type="nucleotide sequence ID" value="NZ_JAUSUA010000001.1"/>
</dbReference>
<organism evidence="7 8">
    <name type="scientific">Alkalicoccobacillus murimartini</name>
    <dbReference type="NCBI Taxonomy" id="171685"/>
    <lineage>
        <taxon>Bacteria</taxon>
        <taxon>Bacillati</taxon>
        <taxon>Bacillota</taxon>
        <taxon>Bacilli</taxon>
        <taxon>Bacillales</taxon>
        <taxon>Bacillaceae</taxon>
        <taxon>Alkalicoccobacillus</taxon>
    </lineage>
</organism>
<evidence type="ECO:0000256" key="5">
    <source>
        <dbReference type="ARBA" id="ARBA00023136"/>
    </source>
</evidence>
<accession>A0ABT9YE73</accession>
<keyword evidence="8" id="KW-1185">Reference proteome</keyword>
<proteinExistence type="inferred from homology"/>
<feature type="transmembrane region" description="Helical" evidence="6">
    <location>
        <begin position="63"/>
        <end position="83"/>
    </location>
</feature>
<dbReference type="NCBIfam" id="TIGR01732">
    <property type="entry name" value="tiny_TM_bacill"/>
    <property type="match status" value="1"/>
</dbReference>
<dbReference type="Pfam" id="PF09680">
    <property type="entry name" value="YjcZ_2"/>
    <property type="match status" value="1"/>
</dbReference>
<evidence type="ECO:0000256" key="6">
    <source>
        <dbReference type="SAM" id="Phobius"/>
    </source>
</evidence>